<organism evidence="2">
    <name type="scientific">marine metagenome</name>
    <dbReference type="NCBI Taxonomy" id="408172"/>
    <lineage>
        <taxon>unclassified sequences</taxon>
        <taxon>metagenomes</taxon>
        <taxon>ecological metagenomes</taxon>
    </lineage>
</organism>
<sequence>MKVSEITDGILTEGIQQIWGRQKGKVVRKFRCTSGSRKGRIVAKPETCNAAKNIGSMITMKKARRLRNPVLQVKSSRRKRTGVASQRIASLNKPLSQKRYGKAVARRKALGKKSRIKPRHTRVSLKKGAPQRGLKKRRKSTRKKIK</sequence>
<name>A0A381UZP9_9ZZZZ</name>
<reference evidence="2" key="1">
    <citation type="submission" date="2018-05" db="EMBL/GenBank/DDBJ databases">
        <authorList>
            <person name="Lanie J.A."/>
            <person name="Ng W.-L."/>
            <person name="Kazmierczak K.M."/>
            <person name="Andrzejewski T.M."/>
            <person name="Davidsen T.M."/>
            <person name="Wayne K.J."/>
            <person name="Tettelin H."/>
            <person name="Glass J.I."/>
            <person name="Rusch D."/>
            <person name="Podicherti R."/>
            <person name="Tsui H.-C.T."/>
            <person name="Winkler M.E."/>
        </authorList>
    </citation>
    <scope>NUCLEOTIDE SEQUENCE</scope>
</reference>
<dbReference type="EMBL" id="UINC01007418">
    <property type="protein sequence ID" value="SVA33211.1"/>
    <property type="molecule type" value="Genomic_DNA"/>
</dbReference>
<feature type="compositionally biased region" description="Basic residues" evidence="1">
    <location>
        <begin position="133"/>
        <end position="146"/>
    </location>
</feature>
<feature type="compositionally biased region" description="Basic residues" evidence="1">
    <location>
        <begin position="99"/>
        <end position="125"/>
    </location>
</feature>
<evidence type="ECO:0000313" key="2">
    <source>
        <dbReference type="EMBL" id="SVA33211.1"/>
    </source>
</evidence>
<feature type="region of interest" description="Disordered" evidence="1">
    <location>
        <begin position="73"/>
        <end position="146"/>
    </location>
</feature>
<accession>A0A381UZP9</accession>
<dbReference type="AlphaFoldDB" id="A0A381UZP9"/>
<feature type="compositionally biased region" description="Polar residues" evidence="1">
    <location>
        <begin position="83"/>
        <end position="95"/>
    </location>
</feature>
<protein>
    <submittedName>
        <fullName evidence="2">Uncharacterized protein</fullName>
    </submittedName>
</protein>
<proteinExistence type="predicted"/>
<evidence type="ECO:0000256" key="1">
    <source>
        <dbReference type="SAM" id="MobiDB-lite"/>
    </source>
</evidence>
<gene>
    <name evidence="2" type="ORF">METZ01_LOCUS86065</name>
</gene>